<feature type="compositionally biased region" description="Basic and acidic residues" evidence="1">
    <location>
        <begin position="1"/>
        <end position="11"/>
    </location>
</feature>
<reference evidence="2" key="1">
    <citation type="journal article" date="2015" name="Insect Biochem. Mol. Biol.">
        <title>An insight into the sialome of the horse fly, Tabanus bromius.</title>
        <authorList>
            <person name="Ribeiro J.M."/>
            <person name="Kazimirova M."/>
            <person name="Takac P."/>
            <person name="Andersen J.F."/>
            <person name="Francischetti I.M."/>
        </authorList>
    </citation>
    <scope>NUCLEOTIDE SEQUENCE</scope>
</reference>
<accession>A0A0K8TQI9</accession>
<protein>
    <submittedName>
        <fullName evidence="2">Uncharacterized protein</fullName>
    </submittedName>
</protein>
<feature type="region of interest" description="Disordered" evidence="1">
    <location>
        <begin position="1"/>
        <end position="20"/>
    </location>
</feature>
<feature type="region of interest" description="Disordered" evidence="1">
    <location>
        <begin position="28"/>
        <end position="87"/>
    </location>
</feature>
<dbReference type="AlphaFoldDB" id="A0A0K8TQI9"/>
<sequence length="327" mass="35592">SPISDEGRMSDYDDNDLTNNNVEKVIRSTSSDSALGLEDDINKTSSILSIKTKSSMPINIKEKRSGSVDSAGQSPPTPPPTRTGRRMTLTVSDIPLRPALLPLAEPTNLPDSPTLAELSQHPFSSSPPAAETTQAPPAAPTSVAALVTQSAIPSKVILEERIVEIPEDKFNQSNSRRESAQSFMSDYNNSEYGGVRYVRTPSVVVSDYSDDVMCGITLEEIEYFRAHRMRRRSSADTATTEKDDAASDVSAASSCSNLYYCGSTISALDGADCYVNGLRISLDRKISDCSTCSTVSCEDDDDHFVIQDYDPGEIGKTHYETRKHKKL</sequence>
<organism evidence="2">
    <name type="scientific">Tabanus bromius</name>
    <name type="common">Band-eyed brown horse fly</name>
    <dbReference type="NCBI Taxonomy" id="304241"/>
    <lineage>
        <taxon>Eukaryota</taxon>
        <taxon>Metazoa</taxon>
        <taxon>Ecdysozoa</taxon>
        <taxon>Arthropoda</taxon>
        <taxon>Hexapoda</taxon>
        <taxon>Insecta</taxon>
        <taxon>Pterygota</taxon>
        <taxon>Neoptera</taxon>
        <taxon>Endopterygota</taxon>
        <taxon>Diptera</taxon>
        <taxon>Brachycera</taxon>
        <taxon>Tabanomorpha</taxon>
        <taxon>Tabanoidea</taxon>
        <taxon>Tabanidae</taxon>
        <taxon>Tabanus</taxon>
    </lineage>
</organism>
<feature type="region of interest" description="Disordered" evidence="1">
    <location>
        <begin position="103"/>
        <end position="142"/>
    </location>
</feature>
<feature type="compositionally biased region" description="Low complexity" evidence="1">
    <location>
        <begin position="43"/>
        <end position="55"/>
    </location>
</feature>
<dbReference type="EMBL" id="GDAI01001443">
    <property type="protein sequence ID" value="JAI16160.1"/>
    <property type="molecule type" value="mRNA"/>
</dbReference>
<feature type="non-terminal residue" evidence="2">
    <location>
        <position position="1"/>
    </location>
</feature>
<name>A0A0K8TQI9_TABBR</name>
<feature type="compositionally biased region" description="Low complexity" evidence="1">
    <location>
        <begin position="124"/>
        <end position="142"/>
    </location>
</feature>
<evidence type="ECO:0000256" key="1">
    <source>
        <dbReference type="SAM" id="MobiDB-lite"/>
    </source>
</evidence>
<evidence type="ECO:0000313" key="2">
    <source>
        <dbReference type="EMBL" id="JAI16160.1"/>
    </source>
</evidence>
<proteinExistence type="evidence at transcript level"/>